<keyword evidence="2" id="KW-0723">Serine/threonine-protein kinase</keyword>
<sequence length="110" mass="11803">VYAPPEVLLGEEPTPASDLWSFGAVLYEMSTGSKPVAPDGRRTDEFLEKGVTPDLSGVKDVVIRGILEHLLVLDPREQLAVMQRSTASKAASHPVISSLLGMTELMQVSA</sequence>
<dbReference type="InterPro" id="IPR001245">
    <property type="entry name" value="Ser-Thr/Tyr_kinase_cat_dom"/>
</dbReference>
<dbReference type="SUPFAM" id="SSF56112">
    <property type="entry name" value="Protein kinase-like (PK-like)"/>
    <property type="match status" value="1"/>
</dbReference>
<accession>V6TEX1</accession>
<dbReference type="InterPro" id="IPR000719">
    <property type="entry name" value="Prot_kinase_dom"/>
</dbReference>
<evidence type="ECO:0000259" key="1">
    <source>
        <dbReference type="PROSITE" id="PS50011"/>
    </source>
</evidence>
<protein>
    <submittedName>
        <fullName evidence="2">Serine/threonine protein kinase</fullName>
    </submittedName>
</protein>
<keyword evidence="2" id="KW-0418">Kinase</keyword>
<reference evidence="2 3" key="2">
    <citation type="journal article" date="2013" name="Genome Biol. Evol.">
        <title>Genome sequencing of Giardia lamblia genotypes A2 and B isolates (DH and GS) and comparative analysis with the genomes of genotypes A1 and E (WB and Pig).</title>
        <authorList>
            <person name="Adam R.D."/>
            <person name="Dahlstrom E.W."/>
            <person name="Martens C.A."/>
            <person name="Bruno D.P."/>
            <person name="Barbian K.D."/>
            <person name="Ricklefs S.M."/>
            <person name="Hernandez M.M."/>
            <person name="Narla N.P."/>
            <person name="Patel R.B."/>
            <person name="Porcella S.F."/>
            <person name="Nash T.E."/>
        </authorList>
    </citation>
    <scope>NUCLEOTIDE SEQUENCE [LARGE SCALE GENOMIC DNA]</scope>
    <source>
        <strain evidence="2 3">DH</strain>
    </source>
</reference>
<dbReference type="Gene3D" id="1.10.510.10">
    <property type="entry name" value="Transferase(Phosphotransferase) domain 1"/>
    <property type="match status" value="1"/>
</dbReference>
<dbReference type="GO" id="GO:0005524">
    <property type="term" value="F:ATP binding"/>
    <property type="evidence" value="ECO:0007669"/>
    <property type="project" value="InterPro"/>
</dbReference>
<feature type="non-terminal residue" evidence="2">
    <location>
        <position position="1"/>
    </location>
</feature>
<name>V6TEX1_GIAIN</name>
<dbReference type="InterPro" id="IPR011009">
    <property type="entry name" value="Kinase-like_dom_sf"/>
</dbReference>
<proteinExistence type="predicted"/>
<dbReference type="GO" id="GO:0004674">
    <property type="term" value="F:protein serine/threonine kinase activity"/>
    <property type="evidence" value="ECO:0007669"/>
    <property type="project" value="UniProtKB-KW"/>
</dbReference>
<comment type="caution">
    <text evidence="2">The sequence shown here is derived from an EMBL/GenBank/DDBJ whole genome shotgun (WGS) entry which is preliminary data.</text>
</comment>
<gene>
    <name evidence="2" type="ORF">DHA2_152749</name>
</gene>
<reference evidence="3" key="1">
    <citation type="submission" date="2012-02" db="EMBL/GenBank/DDBJ databases">
        <title>Genome sequencing of Giardia lamblia Genotypes A2 and B isolates (DH and GS) and comparative analysis with the genomes of Genotypes A1 and E (WB and Pig).</title>
        <authorList>
            <person name="Adam R."/>
            <person name="Dahlstrom E."/>
            <person name="Martens C."/>
            <person name="Bruno D."/>
            <person name="Barbian K."/>
            <person name="Porcella S.F."/>
            <person name="Nash T."/>
        </authorList>
    </citation>
    <scope>NUCLEOTIDE SEQUENCE</scope>
    <source>
        <strain evidence="3">DH</strain>
    </source>
</reference>
<dbReference type="VEuPathDB" id="GiardiaDB:DHA2_152749"/>
<organism evidence="2 3">
    <name type="scientific">Giardia intestinalis</name>
    <name type="common">Giardia lamblia</name>
    <dbReference type="NCBI Taxonomy" id="5741"/>
    <lineage>
        <taxon>Eukaryota</taxon>
        <taxon>Metamonada</taxon>
        <taxon>Diplomonadida</taxon>
        <taxon>Hexamitidae</taxon>
        <taxon>Giardiinae</taxon>
        <taxon>Giardia</taxon>
    </lineage>
</organism>
<dbReference type="Proteomes" id="UP000018320">
    <property type="component" value="Unassembled WGS sequence"/>
</dbReference>
<evidence type="ECO:0000313" key="3">
    <source>
        <dbReference type="Proteomes" id="UP000018320"/>
    </source>
</evidence>
<dbReference type="PROSITE" id="PS50011">
    <property type="entry name" value="PROTEIN_KINASE_DOM"/>
    <property type="match status" value="1"/>
</dbReference>
<dbReference type="Pfam" id="PF07714">
    <property type="entry name" value="PK_Tyr_Ser-Thr"/>
    <property type="match status" value="1"/>
</dbReference>
<dbReference type="AlphaFoldDB" id="V6TEX1"/>
<dbReference type="EMBL" id="AHGT01000026">
    <property type="protein sequence ID" value="ESU37473.1"/>
    <property type="molecule type" value="Genomic_DNA"/>
</dbReference>
<keyword evidence="2" id="KW-0808">Transferase</keyword>
<evidence type="ECO:0000313" key="2">
    <source>
        <dbReference type="EMBL" id="ESU37473.1"/>
    </source>
</evidence>
<feature type="domain" description="Protein kinase" evidence="1">
    <location>
        <begin position="1"/>
        <end position="96"/>
    </location>
</feature>